<accession>A0A1F5YPC9</accession>
<feature type="compositionally biased region" description="Low complexity" evidence="1">
    <location>
        <begin position="365"/>
        <end position="391"/>
    </location>
</feature>
<organism evidence="2 3">
    <name type="scientific">Candidatus Gottesmanbacteria bacterium RBG_16_52_11</name>
    <dbReference type="NCBI Taxonomy" id="1798374"/>
    <lineage>
        <taxon>Bacteria</taxon>
        <taxon>Candidatus Gottesmaniibacteriota</taxon>
    </lineage>
</organism>
<evidence type="ECO:0000256" key="1">
    <source>
        <dbReference type="SAM" id="MobiDB-lite"/>
    </source>
</evidence>
<dbReference type="InterPro" id="IPR013783">
    <property type="entry name" value="Ig-like_fold"/>
</dbReference>
<name>A0A1F5YPC9_9BACT</name>
<dbReference type="SUPFAM" id="SSF55486">
    <property type="entry name" value="Metalloproteases ('zincins'), catalytic domain"/>
    <property type="match status" value="1"/>
</dbReference>
<dbReference type="Gene3D" id="3.40.390.10">
    <property type="entry name" value="Collagenase (Catalytic Domain)"/>
    <property type="match status" value="1"/>
</dbReference>
<reference evidence="2 3" key="1">
    <citation type="journal article" date="2016" name="Nat. Commun.">
        <title>Thousands of microbial genomes shed light on interconnected biogeochemical processes in an aquifer system.</title>
        <authorList>
            <person name="Anantharaman K."/>
            <person name="Brown C.T."/>
            <person name="Hug L.A."/>
            <person name="Sharon I."/>
            <person name="Castelle C.J."/>
            <person name="Probst A.J."/>
            <person name="Thomas B.C."/>
            <person name="Singh A."/>
            <person name="Wilkins M.J."/>
            <person name="Karaoz U."/>
            <person name="Brodie E.L."/>
            <person name="Williams K.H."/>
            <person name="Hubbard S.S."/>
            <person name="Banfield J.F."/>
        </authorList>
    </citation>
    <scope>NUCLEOTIDE SEQUENCE [LARGE SCALE GENOMIC DNA]</scope>
</reference>
<dbReference type="InterPro" id="IPR019026">
    <property type="entry name" value="Peptidase_M64_IgA"/>
</dbReference>
<evidence type="ECO:0000313" key="2">
    <source>
        <dbReference type="EMBL" id="OGG01934.1"/>
    </source>
</evidence>
<gene>
    <name evidence="2" type="ORF">A2Z33_01710</name>
</gene>
<comment type="caution">
    <text evidence="2">The sequence shown here is derived from an EMBL/GenBank/DDBJ whole genome shotgun (WGS) entry which is preliminary data.</text>
</comment>
<dbReference type="Proteomes" id="UP000178448">
    <property type="component" value="Unassembled WGS sequence"/>
</dbReference>
<dbReference type="STRING" id="1798374.A2Z33_01710"/>
<dbReference type="EMBL" id="MFJD01000009">
    <property type="protein sequence ID" value="OGG01934.1"/>
    <property type="molecule type" value="Genomic_DNA"/>
</dbReference>
<dbReference type="Gene3D" id="2.60.40.10">
    <property type="entry name" value="Immunoglobulins"/>
    <property type="match status" value="1"/>
</dbReference>
<feature type="region of interest" description="Disordered" evidence="1">
    <location>
        <begin position="357"/>
        <end position="401"/>
    </location>
</feature>
<proteinExistence type="predicted"/>
<evidence type="ECO:0008006" key="4">
    <source>
        <dbReference type="Google" id="ProtNLM"/>
    </source>
</evidence>
<protein>
    <recommendedName>
        <fullName evidence="4">IgA Peptidase M64</fullName>
    </recommendedName>
</protein>
<dbReference type="InterPro" id="IPR024079">
    <property type="entry name" value="MetalloPept_cat_dom_sf"/>
</dbReference>
<dbReference type="Pfam" id="PF09471">
    <property type="entry name" value="Peptidase_M64"/>
    <property type="match status" value="1"/>
</dbReference>
<dbReference type="AlphaFoldDB" id="A0A1F5YPC9"/>
<evidence type="ECO:0000313" key="3">
    <source>
        <dbReference type="Proteomes" id="UP000178448"/>
    </source>
</evidence>
<dbReference type="GO" id="GO:0008237">
    <property type="term" value="F:metallopeptidase activity"/>
    <property type="evidence" value="ECO:0007669"/>
    <property type="project" value="InterPro"/>
</dbReference>
<sequence>MLSVRQVRRDANTRVLHSQAVTSPEDQATLEAEPDGYVDFLFISSDYTDLNLYASDVQAISDFLLAIPPDSTRSDKIRITRLDNTEDLGCYYSDQWIICDGEKVLSVASGTNYDDIVVVHNSNVYGGSSGSTDAITYRDVSADARQVAVHELGHAFGELGDEYDYGTPSDFPPEGIPNCDVSGCPKWSGMAGTVCHRICGFTNRYRPADYCLMRTLWDSGGPRFDPVCRTQLNDRINWYVSSAIACSSNYDIRINNKAHSYPETTDQVKQRKVSIYSYVEGADKIRILNQPDLDITCANTDMSTAVWRNYSAIIPWVSGDWWLTAGSSGWRKVCVQFKNTNTNKTRKCGDIVYFNKPTPTPTPVGNPTRTPTPIRTPTKTPTPVRTPTRTPTPQPGNTSPVIQTSFLSDATLNVQYQNFIYGWDADANETLTMTITGLPPGIVKTNCNLYYNFGGYPSYLECYIEGKPTQRGTFNVVATISDGRGGSGTKTLPLTVN</sequence>